<evidence type="ECO:0000256" key="1">
    <source>
        <dbReference type="SAM" id="Phobius"/>
    </source>
</evidence>
<accession>A0A0C3C0A4</accession>
<organism evidence="2 3">
    <name type="scientific">Piloderma croceum (strain F 1598)</name>
    <dbReference type="NCBI Taxonomy" id="765440"/>
    <lineage>
        <taxon>Eukaryota</taxon>
        <taxon>Fungi</taxon>
        <taxon>Dikarya</taxon>
        <taxon>Basidiomycota</taxon>
        <taxon>Agaricomycotina</taxon>
        <taxon>Agaricomycetes</taxon>
        <taxon>Agaricomycetidae</taxon>
        <taxon>Atheliales</taxon>
        <taxon>Atheliaceae</taxon>
        <taxon>Piloderma</taxon>
    </lineage>
</organism>
<name>A0A0C3C0A4_PILCF</name>
<evidence type="ECO:0000313" key="2">
    <source>
        <dbReference type="EMBL" id="KIM83032.1"/>
    </source>
</evidence>
<gene>
    <name evidence="2" type="ORF">PILCRDRAFT_70024</name>
</gene>
<dbReference type="HOGENOM" id="CLU_124033_1_0_1"/>
<dbReference type="AlphaFoldDB" id="A0A0C3C0A4"/>
<dbReference type="Proteomes" id="UP000054166">
    <property type="component" value="Unassembled WGS sequence"/>
</dbReference>
<keyword evidence="1" id="KW-1133">Transmembrane helix</keyword>
<reference evidence="2 3" key="1">
    <citation type="submission" date="2014-04" db="EMBL/GenBank/DDBJ databases">
        <authorList>
            <consortium name="DOE Joint Genome Institute"/>
            <person name="Kuo A."/>
            <person name="Tarkka M."/>
            <person name="Buscot F."/>
            <person name="Kohler A."/>
            <person name="Nagy L.G."/>
            <person name="Floudas D."/>
            <person name="Copeland A."/>
            <person name="Barry K.W."/>
            <person name="Cichocki N."/>
            <person name="Veneault-Fourrey C."/>
            <person name="LaButti K."/>
            <person name="Lindquist E.A."/>
            <person name="Lipzen A."/>
            <person name="Lundell T."/>
            <person name="Morin E."/>
            <person name="Murat C."/>
            <person name="Sun H."/>
            <person name="Tunlid A."/>
            <person name="Henrissat B."/>
            <person name="Grigoriev I.V."/>
            <person name="Hibbett D.S."/>
            <person name="Martin F."/>
            <person name="Nordberg H.P."/>
            <person name="Cantor M.N."/>
            <person name="Hua S.X."/>
        </authorList>
    </citation>
    <scope>NUCLEOTIDE SEQUENCE [LARGE SCALE GENOMIC DNA]</scope>
    <source>
        <strain evidence="2 3">F 1598</strain>
    </source>
</reference>
<dbReference type="OrthoDB" id="5980560at2759"/>
<feature type="transmembrane region" description="Helical" evidence="1">
    <location>
        <begin position="31"/>
        <end position="48"/>
    </location>
</feature>
<sequence length="164" mass="18040">MAGEATCSLSCIQITIVLFVGSLIFRLWPRGWWVDSATSLILGVLFGWEGYKIIKWVKDPNFDGGCCKECHPSDGAEELGESYRDLCECCIEKSECRDGGECKCGENIGKESHSACCSPRNADGSKCCTHRIISGTRPEHVSTFSFPPIFLIIELLTASCTLMK</sequence>
<reference evidence="3" key="2">
    <citation type="submission" date="2015-01" db="EMBL/GenBank/DDBJ databases">
        <title>Evolutionary Origins and Diversification of the Mycorrhizal Mutualists.</title>
        <authorList>
            <consortium name="DOE Joint Genome Institute"/>
            <consortium name="Mycorrhizal Genomics Consortium"/>
            <person name="Kohler A."/>
            <person name="Kuo A."/>
            <person name="Nagy L.G."/>
            <person name="Floudas D."/>
            <person name="Copeland A."/>
            <person name="Barry K.W."/>
            <person name="Cichocki N."/>
            <person name="Veneault-Fourrey C."/>
            <person name="LaButti K."/>
            <person name="Lindquist E.A."/>
            <person name="Lipzen A."/>
            <person name="Lundell T."/>
            <person name="Morin E."/>
            <person name="Murat C."/>
            <person name="Riley R."/>
            <person name="Ohm R."/>
            <person name="Sun H."/>
            <person name="Tunlid A."/>
            <person name="Henrissat B."/>
            <person name="Grigoriev I.V."/>
            <person name="Hibbett D.S."/>
            <person name="Martin F."/>
        </authorList>
    </citation>
    <scope>NUCLEOTIDE SEQUENCE [LARGE SCALE GENOMIC DNA]</scope>
    <source>
        <strain evidence="3">F 1598</strain>
    </source>
</reference>
<dbReference type="EMBL" id="KN832992">
    <property type="protein sequence ID" value="KIM83032.1"/>
    <property type="molecule type" value="Genomic_DNA"/>
</dbReference>
<keyword evidence="1" id="KW-0812">Transmembrane</keyword>
<protein>
    <submittedName>
        <fullName evidence="2">Uncharacterized protein</fullName>
    </submittedName>
</protein>
<dbReference type="InParanoid" id="A0A0C3C0A4"/>
<evidence type="ECO:0000313" key="3">
    <source>
        <dbReference type="Proteomes" id="UP000054166"/>
    </source>
</evidence>
<feature type="transmembrane region" description="Helical" evidence="1">
    <location>
        <begin position="7"/>
        <end position="25"/>
    </location>
</feature>
<keyword evidence="1" id="KW-0472">Membrane</keyword>
<keyword evidence="3" id="KW-1185">Reference proteome</keyword>
<proteinExistence type="predicted"/>